<keyword evidence="1" id="KW-0853">WD repeat</keyword>
<dbReference type="Proteomes" id="UP000228934">
    <property type="component" value="Unassembled WGS sequence"/>
</dbReference>
<organism evidence="6 7">
    <name type="scientific">Aquarana catesbeiana</name>
    <name type="common">American bullfrog</name>
    <name type="synonym">Rana catesbeiana</name>
    <dbReference type="NCBI Taxonomy" id="8400"/>
    <lineage>
        <taxon>Eukaryota</taxon>
        <taxon>Metazoa</taxon>
        <taxon>Chordata</taxon>
        <taxon>Craniata</taxon>
        <taxon>Vertebrata</taxon>
        <taxon>Euteleostomi</taxon>
        <taxon>Amphibia</taxon>
        <taxon>Batrachia</taxon>
        <taxon>Anura</taxon>
        <taxon>Neobatrachia</taxon>
        <taxon>Ranoidea</taxon>
        <taxon>Ranidae</taxon>
        <taxon>Aquarana</taxon>
    </lineage>
</organism>
<evidence type="ECO:0000256" key="4">
    <source>
        <dbReference type="ARBA" id="ARBA00023163"/>
    </source>
</evidence>
<gene>
    <name evidence="6" type="ORF">AB205_0007130</name>
</gene>
<evidence type="ECO:0000256" key="3">
    <source>
        <dbReference type="ARBA" id="ARBA00023015"/>
    </source>
</evidence>
<keyword evidence="2" id="KW-0677">Repeat</keyword>
<accession>A0A2G9RL15</accession>
<name>A0A2G9RL15_AQUCT</name>
<dbReference type="InterPro" id="IPR015943">
    <property type="entry name" value="WD40/YVTN_repeat-like_dom_sf"/>
</dbReference>
<feature type="non-terminal residue" evidence="6">
    <location>
        <position position="1"/>
    </location>
</feature>
<keyword evidence="3" id="KW-0805">Transcription regulation</keyword>
<dbReference type="Gene3D" id="2.130.10.10">
    <property type="entry name" value="YVTN repeat-like/Quinoprotein amine dehydrogenase"/>
    <property type="match status" value="1"/>
</dbReference>
<keyword evidence="4" id="KW-0804">Transcription</keyword>
<reference evidence="7" key="1">
    <citation type="journal article" date="2017" name="Nat. Commun.">
        <title>The North American bullfrog draft genome provides insight into hormonal regulation of long noncoding RNA.</title>
        <authorList>
            <person name="Hammond S.A."/>
            <person name="Warren R.L."/>
            <person name="Vandervalk B.P."/>
            <person name="Kucuk E."/>
            <person name="Khan H."/>
            <person name="Gibb E.A."/>
            <person name="Pandoh P."/>
            <person name="Kirk H."/>
            <person name="Zhao Y."/>
            <person name="Jones M."/>
            <person name="Mungall A.J."/>
            <person name="Coope R."/>
            <person name="Pleasance S."/>
            <person name="Moore R.A."/>
            <person name="Holt R.A."/>
            <person name="Round J.M."/>
            <person name="Ohora S."/>
            <person name="Walle B.V."/>
            <person name="Veldhoen N."/>
            <person name="Helbing C.C."/>
            <person name="Birol I."/>
        </authorList>
    </citation>
    <scope>NUCLEOTIDE SEQUENCE [LARGE SCALE GENOMIC DNA]</scope>
</reference>
<protein>
    <submittedName>
        <fullName evidence="6">Uncharacterized protein</fullName>
    </submittedName>
</protein>
<feature type="region of interest" description="Disordered" evidence="5">
    <location>
        <begin position="1"/>
        <end position="33"/>
    </location>
</feature>
<evidence type="ECO:0000256" key="2">
    <source>
        <dbReference type="ARBA" id="ARBA00022737"/>
    </source>
</evidence>
<evidence type="ECO:0000256" key="1">
    <source>
        <dbReference type="ARBA" id="ARBA00022574"/>
    </source>
</evidence>
<keyword evidence="7" id="KW-1185">Reference proteome</keyword>
<sequence length="160" mass="17795">DDAVSIESGTNTERPDTPTNTASLPGRKGWGKGKWKSKKCKYSFKCVNSLKEDHSQPLFGVQFNWHSKEGDPLVFATVGSNRVTLYECHSQGEIRLLQSYVDADVSFSFDFGSGFCAECEVKGSFVVLRSDSHAETCRCTCSGIFNLIAYCIDPKISYFF</sequence>
<proteinExistence type="predicted"/>
<dbReference type="EMBL" id="KV934296">
    <property type="protein sequence ID" value="PIO28455.1"/>
    <property type="molecule type" value="Genomic_DNA"/>
</dbReference>
<dbReference type="InterPro" id="IPR051243">
    <property type="entry name" value="PcG_WD-repeat"/>
</dbReference>
<dbReference type="PANTHER" id="PTHR10253">
    <property type="entry name" value="POLYCOMB PROTEIN"/>
    <property type="match status" value="1"/>
</dbReference>
<feature type="compositionally biased region" description="Polar residues" evidence="5">
    <location>
        <begin position="7"/>
        <end position="23"/>
    </location>
</feature>
<evidence type="ECO:0000313" key="6">
    <source>
        <dbReference type="EMBL" id="PIO28455.1"/>
    </source>
</evidence>
<evidence type="ECO:0000256" key="5">
    <source>
        <dbReference type="SAM" id="MobiDB-lite"/>
    </source>
</evidence>
<evidence type="ECO:0000313" key="7">
    <source>
        <dbReference type="Proteomes" id="UP000228934"/>
    </source>
</evidence>
<dbReference type="OrthoDB" id="7318948at2759"/>
<dbReference type="AlphaFoldDB" id="A0A2G9RL15"/>